<evidence type="ECO:0000313" key="13">
    <source>
        <dbReference type="EnsemblProtists" id="EOD36303"/>
    </source>
</evidence>
<dbReference type="AlphaFoldDB" id="A0A0D3KKL8"/>
<dbReference type="NCBIfam" id="TIGR00614">
    <property type="entry name" value="recQ_fam"/>
    <property type="match status" value="1"/>
</dbReference>
<reference evidence="14" key="1">
    <citation type="journal article" date="2013" name="Nature">
        <title>Pan genome of the phytoplankton Emiliania underpins its global distribution.</title>
        <authorList>
            <person name="Read B.A."/>
            <person name="Kegel J."/>
            <person name="Klute M.J."/>
            <person name="Kuo A."/>
            <person name="Lefebvre S.C."/>
            <person name="Maumus F."/>
            <person name="Mayer C."/>
            <person name="Miller J."/>
            <person name="Monier A."/>
            <person name="Salamov A."/>
            <person name="Young J."/>
            <person name="Aguilar M."/>
            <person name="Claverie J.M."/>
            <person name="Frickenhaus S."/>
            <person name="Gonzalez K."/>
            <person name="Herman E.K."/>
            <person name="Lin Y.C."/>
            <person name="Napier J."/>
            <person name="Ogata H."/>
            <person name="Sarno A.F."/>
            <person name="Shmutz J."/>
            <person name="Schroeder D."/>
            <person name="de Vargas C."/>
            <person name="Verret F."/>
            <person name="von Dassow P."/>
            <person name="Valentin K."/>
            <person name="Van de Peer Y."/>
            <person name="Wheeler G."/>
            <person name="Dacks J.B."/>
            <person name="Delwiche C.F."/>
            <person name="Dyhrman S.T."/>
            <person name="Glockner G."/>
            <person name="John U."/>
            <person name="Richards T."/>
            <person name="Worden A.Z."/>
            <person name="Zhang X."/>
            <person name="Grigoriev I.V."/>
            <person name="Allen A.E."/>
            <person name="Bidle K."/>
            <person name="Borodovsky M."/>
            <person name="Bowler C."/>
            <person name="Brownlee C."/>
            <person name="Cock J.M."/>
            <person name="Elias M."/>
            <person name="Gladyshev V.N."/>
            <person name="Groth M."/>
            <person name="Guda C."/>
            <person name="Hadaegh A."/>
            <person name="Iglesias-Rodriguez M.D."/>
            <person name="Jenkins J."/>
            <person name="Jones B.M."/>
            <person name="Lawson T."/>
            <person name="Leese F."/>
            <person name="Lindquist E."/>
            <person name="Lobanov A."/>
            <person name="Lomsadze A."/>
            <person name="Malik S.B."/>
            <person name="Marsh M.E."/>
            <person name="Mackinder L."/>
            <person name="Mock T."/>
            <person name="Mueller-Roeber B."/>
            <person name="Pagarete A."/>
            <person name="Parker M."/>
            <person name="Probert I."/>
            <person name="Quesneville H."/>
            <person name="Raines C."/>
            <person name="Rensing S.A."/>
            <person name="Riano-Pachon D.M."/>
            <person name="Richier S."/>
            <person name="Rokitta S."/>
            <person name="Shiraiwa Y."/>
            <person name="Soanes D.M."/>
            <person name="van der Giezen M."/>
            <person name="Wahlund T.M."/>
            <person name="Williams B."/>
            <person name="Wilson W."/>
            <person name="Wolfe G."/>
            <person name="Wurch L.L."/>
        </authorList>
    </citation>
    <scope>NUCLEOTIDE SEQUENCE</scope>
</reference>
<evidence type="ECO:0000313" key="14">
    <source>
        <dbReference type="Proteomes" id="UP000013827"/>
    </source>
</evidence>
<evidence type="ECO:0000259" key="11">
    <source>
        <dbReference type="PROSITE" id="PS51192"/>
    </source>
</evidence>
<dbReference type="PANTHER" id="PTHR13710:SF156">
    <property type="entry name" value="ATP-DEPENDENT DNA HELICASE Q-LIKE 4B"/>
    <property type="match status" value="1"/>
</dbReference>
<dbReference type="GeneID" id="17281574"/>
<sequence length="343" mass="38141">PIFAPWQRVFGYSEFRSPQRAIINATMSQTDVFVIMPTGGGKSLCYQLPALLERGLTVVVCPLISLIEDQVFALRQWDVSASFLATSQDADEAREVMHQLHRPALVAQENGLRLLYVTPERITSSPSFTSALTKLYNAGQLRRFLIMLDEAHCVSQWGHDFRKDYKELCKLRHNFPQTPIMALTATATKQVAADVLNILGIRQTAACFNTPNLRYEVLQKKKKCAEDLAKVIAQKHANQTGIVYCCSRRDCETLADELCKEGQAGYYHADLDPLERRATQQRWMNDELRVICATVAFGMGINKADVRFVVHHSLPKSLEGCTRGGGGGGVPPPLKNPPLPGGL</sequence>
<dbReference type="SUPFAM" id="SSF52540">
    <property type="entry name" value="P-loop containing nucleoside triphosphate hydrolases"/>
    <property type="match status" value="1"/>
</dbReference>
<feature type="compositionally biased region" description="Pro residues" evidence="10">
    <location>
        <begin position="330"/>
        <end position="343"/>
    </location>
</feature>
<evidence type="ECO:0000256" key="4">
    <source>
        <dbReference type="ARBA" id="ARBA00022806"/>
    </source>
</evidence>
<dbReference type="GO" id="GO:0005634">
    <property type="term" value="C:nucleus"/>
    <property type="evidence" value="ECO:0007669"/>
    <property type="project" value="TreeGrafter"/>
</dbReference>
<dbReference type="Pfam" id="PF00271">
    <property type="entry name" value="Helicase_C"/>
    <property type="match status" value="1"/>
</dbReference>
<feature type="domain" description="Helicase C-terminal" evidence="12">
    <location>
        <begin position="216"/>
        <end position="343"/>
    </location>
</feature>
<dbReference type="InterPro" id="IPR011545">
    <property type="entry name" value="DEAD/DEAH_box_helicase_dom"/>
</dbReference>
<evidence type="ECO:0000256" key="2">
    <source>
        <dbReference type="ARBA" id="ARBA00022741"/>
    </source>
</evidence>
<evidence type="ECO:0000256" key="10">
    <source>
        <dbReference type="SAM" id="MobiDB-lite"/>
    </source>
</evidence>
<dbReference type="GO" id="GO:0003677">
    <property type="term" value="F:DNA binding"/>
    <property type="evidence" value="ECO:0007669"/>
    <property type="project" value="UniProtKB-KW"/>
</dbReference>
<organism evidence="13 14">
    <name type="scientific">Emiliania huxleyi (strain CCMP1516)</name>
    <dbReference type="NCBI Taxonomy" id="280463"/>
    <lineage>
        <taxon>Eukaryota</taxon>
        <taxon>Haptista</taxon>
        <taxon>Haptophyta</taxon>
        <taxon>Prymnesiophyceae</taxon>
        <taxon>Isochrysidales</taxon>
        <taxon>Noelaerhabdaceae</taxon>
        <taxon>Emiliania</taxon>
    </lineage>
</organism>
<accession>A0A0D3KKL8</accession>
<dbReference type="SMART" id="SM00490">
    <property type="entry name" value="HELICc"/>
    <property type="match status" value="1"/>
</dbReference>
<dbReference type="PANTHER" id="PTHR13710">
    <property type="entry name" value="DNA HELICASE RECQ FAMILY MEMBER"/>
    <property type="match status" value="1"/>
</dbReference>
<dbReference type="STRING" id="2903.R1DLB2"/>
<dbReference type="GO" id="GO:0005524">
    <property type="term" value="F:ATP binding"/>
    <property type="evidence" value="ECO:0007669"/>
    <property type="project" value="UniProtKB-KW"/>
</dbReference>
<keyword evidence="2" id="KW-0547">Nucleotide-binding</keyword>
<evidence type="ECO:0000256" key="8">
    <source>
        <dbReference type="ARBA" id="ARBA00034617"/>
    </source>
</evidence>
<dbReference type="InterPro" id="IPR004589">
    <property type="entry name" value="DNA_helicase_ATP-dep_RecQ"/>
</dbReference>
<evidence type="ECO:0000256" key="5">
    <source>
        <dbReference type="ARBA" id="ARBA00022840"/>
    </source>
</evidence>
<dbReference type="GO" id="GO:0005737">
    <property type="term" value="C:cytoplasm"/>
    <property type="evidence" value="ECO:0007669"/>
    <property type="project" value="TreeGrafter"/>
</dbReference>
<evidence type="ECO:0000256" key="7">
    <source>
        <dbReference type="ARBA" id="ARBA00023235"/>
    </source>
</evidence>
<dbReference type="GO" id="GO:0009378">
    <property type="term" value="F:four-way junction helicase activity"/>
    <property type="evidence" value="ECO:0007669"/>
    <property type="project" value="TreeGrafter"/>
</dbReference>
<dbReference type="OMA" id="RVGHAVC"/>
<dbReference type="RefSeq" id="XP_005788732.1">
    <property type="nucleotide sequence ID" value="XM_005788675.1"/>
</dbReference>
<dbReference type="Proteomes" id="UP000013827">
    <property type="component" value="Unassembled WGS sequence"/>
</dbReference>
<evidence type="ECO:0000259" key="12">
    <source>
        <dbReference type="PROSITE" id="PS51194"/>
    </source>
</evidence>
<feature type="region of interest" description="Disordered" evidence="10">
    <location>
        <begin position="320"/>
        <end position="343"/>
    </location>
</feature>
<dbReference type="Pfam" id="PF00270">
    <property type="entry name" value="DEAD"/>
    <property type="match status" value="1"/>
</dbReference>
<dbReference type="EnsemblProtists" id="EOD36303">
    <property type="protein sequence ID" value="EOD36303"/>
    <property type="gene ID" value="EMIHUDRAFT_70855"/>
</dbReference>
<evidence type="ECO:0000256" key="6">
    <source>
        <dbReference type="ARBA" id="ARBA00023125"/>
    </source>
</evidence>
<dbReference type="GO" id="GO:0043138">
    <property type="term" value="F:3'-5' DNA helicase activity"/>
    <property type="evidence" value="ECO:0007669"/>
    <property type="project" value="UniProtKB-EC"/>
</dbReference>
<dbReference type="HOGENOM" id="CLU_001103_9_6_1"/>
<dbReference type="InterPro" id="IPR001650">
    <property type="entry name" value="Helicase_C-like"/>
</dbReference>
<protein>
    <recommendedName>
        <fullName evidence="9">DNA 3'-5' helicase</fullName>
        <ecNumber evidence="9">5.6.2.4</ecNumber>
    </recommendedName>
</protein>
<dbReference type="GO" id="GO:0000724">
    <property type="term" value="P:double-strand break repair via homologous recombination"/>
    <property type="evidence" value="ECO:0007669"/>
    <property type="project" value="TreeGrafter"/>
</dbReference>
<evidence type="ECO:0000256" key="3">
    <source>
        <dbReference type="ARBA" id="ARBA00022801"/>
    </source>
</evidence>
<evidence type="ECO:0000256" key="9">
    <source>
        <dbReference type="ARBA" id="ARBA00034808"/>
    </source>
</evidence>
<dbReference type="eggNOG" id="KOG0351">
    <property type="taxonomic scope" value="Eukaryota"/>
</dbReference>
<name>A0A0D3KKL8_EMIH1</name>
<feature type="domain" description="Helicase ATP-binding" evidence="11">
    <location>
        <begin position="23"/>
        <end position="205"/>
    </location>
</feature>
<dbReference type="InterPro" id="IPR027417">
    <property type="entry name" value="P-loop_NTPase"/>
</dbReference>
<keyword evidence="7" id="KW-0413">Isomerase</keyword>
<keyword evidence="6" id="KW-0238">DNA-binding</keyword>
<keyword evidence="4" id="KW-0347">Helicase</keyword>
<reference evidence="13" key="2">
    <citation type="submission" date="2024-10" db="UniProtKB">
        <authorList>
            <consortium name="EnsemblProtists"/>
        </authorList>
    </citation>
    <scope>IDENTIFICATION</scope>
</reference>
<comment type="catalytic activity">
    <reaction evidence="8">
        <text>Couples ATP hydrolysis with the unwinding of duplex DNA by translocating in the 3'-5' direction.</text>
        <dbReference type="EC" id="5.6.2.4"/>
    </reaction>
</comment>
<dbReference type="KEGG" id="ehx:EMIHUDRAFT_70855"/>
<dbReference type="FunFam" id="3.40.50.300:FF:000296">
    <property type="entry name" value="ATP-dependent DNA helicase RecQ"/>
    <property type="match status" value="1"/>
</dbReference>
<dbReference type="GO" id="GO:0016787">
    <property type="term" value="F:hydrolase activity"/>
    <property type="evidence" value="ECO:0007669"/>
    <property type="project" value="UniProtKB-KW"/>
</dbReference>
<dbReference type="PROSITE" id="PS51192">
    <property type="entry name" value="HELICASE_ATP_BIND_1"/>
    <property type="match status" value="1"/>
</dbReference>
<dbReference type="PaxDb" id="2903-EOD36303"/>
<comment type="similarity">
    <text evidence="1">Belongs to the helicase family. RecQ subfamily.</text>
</comment>
<proteinExistence type="inferred from homology"/>
<keyword evidence="5" id="KW-0067">ATP-binding</keyword>
<dbReference type="GO" id="GO:0005694">
    <property type="term" value="C:chromosome"/>
    <property type="evidence" value="ECO:0007669"/>
    <property type="project" value="TreeGrafter"/>
</dbReference>
<dbReference type="PROSITE" id="PS51194">
    <property type="entry name" value="HELICASE_CTER"/>
    <property type="match status" value="1"/>
</dbReference>
<dbReference type="EC" id="5.6.2.4" evidence="9"/>
<keyword evidence="14" id="KW-1185">Reference proteome</keyword>
<dbReference type="Gene3D" id="3.40.50.300">
    <property type="entry name" value="P-loop containing nucleotide triphosphate hydrolases"/>
    <property type="match status" value="2"/>
</dbReference>
<dbReference type="InterPro" id="IPR014001">
    <property type="entry name" value="Helicase_ATP-bd"/>
</dbReference>
<evidence type="ECO:0000256" key="1">
    <source>
        <dbReference type="ARBA" id="ARBA00005446"/>
    </source>
</evidence>
<keyword evidence="3" id="KW-0378">Hydrolase</keyword>
<dbReference type="SMART" id="SM00487">
    <property type="entry name" value="DEXDc"/>
    <property type="match status" value="1"/>
</dbReference>